<dbReference type="EMBL" id="JADBGQ010000003">
    <property type="protein sequence ID" value="KAG5402745.1"/>
    <property type="molecule type" value="Genomic_DNA"/>
</dbReference>
<evidence type="ECO:0000313" key="2">
    <source>
        <dbReference type="EMBL" id="KAG5402745.1"/>
    </source>
</evidence>
<protein>
    <recommendedName>
        <fullName evidence="4">MATH domain-containing protein</fullName>
    </recommendedName>
</protein>
<dbReference type="InterPro" id="IPR050804">
    <property type="entry name" value="MCC"/>
</dbReference>
<dbReference type="Proteomes" id="UP000823674">
    <property type="component" value="Chromosome A03"/>
</dbReference>
<gene>
    <name evidence="2" type="primary">A03g500200.1_BraROA</name>
    <name evidence="2" type="ORF">IGI04_008864</name>
</gene>
<organism evidence="2 3">
    <name type="scientific">Brassica rapa subsp. trilocularis</name>
    <dbReference type="NCBI Taxonomy" id="1813537"/>
    <lineage>
        <taxon>Eukaryota</taxon>
        <taxon>Viridiplantae</taxon>
        <taxon>Streptophyta</taxon>
        <taxon>Embryophyta</taxon>
        <taxon>Tracheophyta</taxon>
        <taxon>Spermatophyta</taxon>
        <taxon>Magnoliopsida</taxon>
        <taxon>eudicotyledons</taxon>
        <taxon>Gunneridae</taxon>
        <taxon>Pentapetalae</taxon>
        <taxon>rosids</taxon>
        <taxon>malvids</taxon>
        <taxon>Brassicales</taxon>
        <taxon>Brassicaceae</taxon>
        <taxon>Brassiceae</taxon>
        <taxon>Brassica</taxon>
    </lineage>
</organism>
<accession>A0ABQ7MY67</accession>
<sequence>MSHDEARIRKNFCKLTAWGAYQFKERSLEEASSSTVMMKHLHRHEKEVINGFILDPSQTTIAKWIFTHYPETAVHVQSQDLALRTKDMNVLLDIFETLSYKKSCDISEAQLRHVSDNLSYLKRAGFKVEWLRAKFDDVSLNACEARIVKLKEEVKKQEQMVSYLKDMLKYEEAKLKKLYYLEATSSRQRKVTAHGFIIASSKVKLANWIFHTYPNTSANVKLQDDVLRTRYVNLLFSVIKRLYHKPLSDLTEDELSKASLELSDVTQAGFSVEWLASKLEKVTLEKKTSEDRIRELEEEVEKLKLTMSEEKVKLKKQPSWITKTEIPTSP</sequence>
<dbReference type="PANTHER" id="PTHR46236:SF27">
    <property type="entry name" value="MATH DOMAIN-CONTAINING PROTEIN"/>
    <property type="match status" value="1"/>
</dbReference>
<reference evidence="2 3" key="1">
    <citation type="submission" date="2021-03" db="EMBL/GenBank/DDBJ databases">
        <authorList>
            <person name="King G.J."/>
            <person name="Bancroft I."/>
            <person name="Baten A."/>
            <person name="Bloomfield J."/>
            <person name="Borpatragohain P."/>
            <person name="He Z."/>
            <person name="Irish N."/>
            <person name="Irwin J."/>
            <person name="Liu K."/>
            <person name="Mauleon R.P."/>
            <person name="Moore J."/>
            <person name="Morris R."/>
            <person name="Ostergaard L."/>
            <person name="Wang B."/>
            <person name="Wells R."/>
        </authorList>
    </citation>
    <scope>NUCLEOTIDE SEQUENCE [LARGE SCALE GENOMIC DNA]</scope>
    <source>
        <strain evidence="2">R-o-18</strain>
        <tissue evidence="2">Leaf</tissue>
    </source>
</reference>
<keyword evidence="3" id="KW-1185">Reference proteome</keyword>
<evidence type="ECO:0000313" key="3">
    <source>
        <dbReference type="Proteomes" id="UP000823674"/>
    </source>
</evidence>
<feature type="coiled-coil region" evidence="1">
    <location>
        <begin position="140"/>
        <end position="167"/>
    </location>
</feature>
<dbReference type="PANTHER" id="PTHR46236">
    <property type="entry name" value="TRAF-LIKE SUPERFAMILY PROTEIN"/>
    <property type="match status" value="1"/>
</dbReference>
<proteinExistence type="predicted"/>
<comment type="caution">
    <text evidence="2">The sequence shown here is derived from an EMBL/GenBank/DDBJ whole genome shotgun (WGS) entry which is preliminary data.</text>
</comment>
<evidence type="ECO:0008006" key="4">
    <source>
        <dbReference type="Google" id="ProtNLM"/>
    </source>
</evidence>
<keyword evidence="1" id="KW-0175">Coiled coil</keyword>
<evidence type="ECO:0000256" key="1">
    <source>
        <dbReference type="SAM" id="Coils"/>
    </source>
</evidence>
<feature type="coiled-coil region" evidence="1">
    <location>
        <begin position="279"/>
        <end position="313"/>
    </location>
</feature>
<name>A0ABQ7MY67_BRACM</name>